<dbReference type="RefSeq" id="WP_014387218.1">
    <property type="nucleotide sequence ID" value="NC_017025.1"/>
</dbReference>
<sequence>MKNIYLAVFFLLSIVGFSQFNKNAPWNTANANNTATTFNQEVQNFNEFWKTRDKNVKGSGYKPFKRWESIYENQLNDDGTIISPQQLWEVWRQENTLKQSRRTSSTFALPPSNWQPVGPFTHTNTGSWSSGQGRVNVVAIDPTNPNTIYIGAPAGGIWKSTNSGTTWTPLSDELPQIGVSGIAIDPTNSNVIYIATGDKDASDTYSVGVLKSTDGGLTWNTTGLSFTGTSNFAGDIIIHPTNNQIILCATSAGLYRTINGGTNWTVEQTGDFSQGSVRFKPTDPTVVYATTNNRFYKSTNTGDTFTNITSNLSSSGTTGRMILDVTSANSAYVYVLSVGVSPNYALNGIYRSTDSGSTFTKTSGTTDILESTQGWYDLALAVSDTDANLLFTGCLNIWKSTNGGASVTKVNNWSSPSSAAYTHADIHFLQFLNGKLYCGSDGGVYVSTNNGTNFTDITAGLQISQFYRVSVSKTTAGKMVGGLQDNGGYAFSNSAWKNYYGADGMDAAVSQANSNVYYGFIQNGSSMYISNNAGNSISGSVASPGGIDGNWITPLRGDSQGTMYAGYDALYKLVNGSWIQQNITSLGTGNLESITIDPSNDTIIYVVNGTSLYKSTDSGLNFTTVYTATSNITSVAVHSSNSSIVYITTSGTTGNAFKSTNGGTSFSVIATGLPAISKNIIVHQGRNTENPLYVGTSLGVYYIDDSMTTWQPFDTNLPNVPVRDLEINLEDNKIIAATYGRGIWQSDIPVQIPPTDVKFLSVNNPTSTINCGTSVNPQITVKNGGTTTINSLVINYSIDAVPYSYNWSGSILAGANQTIDLPTFTTTRGSHNINVTVTTAGDAYNDNNAGTTPFYVNDAGTVGVINSFTSASDELITINEGGNGWTRGNRTSGLLNTAGNTAYVTNTTGNYANSVKTHIISQCYNLSTVINPTINFKLAYDLELNWDVVYVEYSTNFGATWNLLGSMGAGWYNSNRTPNTTGTDCNNCPGGQWTGTNTTLTTYTYPLTALNSETNVIFRIVFHSDEGVNQLGANVDDFVITGTLSADSYKMNQISVYPNPSNGLVTISTGDVTLTSIDVYDLTGKLILKQNKFNSNNNLTTIDLSNAAEGIYFVKLSSDNNSIVKRIIKN</sequence>
<accession>H8XNF7</accession>
<feature type="signal peptide" evidence="2">
    <location>
        <begin position="1"/>
        <end position="20"/>
    </location>
</feature>
<dbReference type="NCBIfam" id="TIGR04183">
    <property type="entry name" value="Por_Secre_tail"/>
    <property type="match status" value="1"/>
</dbReference>
<dbReference type="PATRIC" id="fig|1094466.5.peg.61"/>
<dbReference type="InterPro" id="IPR026444">
    <property type="entry name" value="Secre_tail"/>
</dbReference>
<protein>
    <submittedName>
        <fullName evidence="4">Probable glycoside hydrolase</fullName>
        <ecNumber evidence="4">3.2.1.-</ecNumber>
    </submittedName>
</protein>
<dbReference type="PANTHER" id="PTHR43739:SF5">
    <property type="entry name" value="EXO-ALPHA-SIALIDASE"/>
    <property type="match status" value="1"/>
</dbReference>
<dbReference type="HOGENOM" id="CLU_004847_1_0_10"/>
<keyword evidence="4" id="KW-0326">Glycosidase</keyword>
<dbReference type="Gene3D" id="2.130.10.10">
    <property type="entry name" value="YVTN repeat-like/Quinoprotein amine dehydrogenase"/>
    <property type="match status" value="3"/>
</dbReference>
<dbReference type="GO" id="GO:0010411">
    <property type="term" value="P:xyloglucan metabolic process"/>
    <property type="evidence" value="ECO:0007669"/>
    <property type="project" value="TreeGrafter"/>
</dbReference>
<evidence type="ECO:0000313" key="5">
    <source>
        <dbReference type="Proteomes" id="UP000007599"/>
    </source>
</evidence>
<dbReference type="EC" id="3.2.1.-" evidence="4"/>
<reference evidence="4 5" key="1">
    <citation type="journal article" date="2012" name="J. Bacteriol.">
        <title>Complete Genome Sequence of Flavobacterium indicum GPSTA100-9T, Isolated from Warm Spring Water.</title>
        <authorList>
            <person name="Barbier P."/>
            <person name="Houel A."/>
            <person name="Loux V."/>
            <person name="Poulain J."/>
            <person name="Bernardet J.F."/>
            <person name="Touchon M."/>
            <person name="Duchaud E."/>
        </authorList>
    </citation>
    <scope>NUCLEOTIDE SEQUENCE [LARGE SCALE GENOMIC DNA]</scope>
    <source>
        <strain evidence="5">DSM 17447 / CIP 109464 / GPTSA100-9</strain>
    </source>
</reference>
<dbReference type="InterPro" id="IPR015943">
    <property type="entry name" value="WD40/YVTN_repeat-like_dom_sf"/>
</dbReference>
<name>H8XNF7_FLAIG</name>
<dbReference type="eggNOG" id="COG4409">
    <property type="taxonomic scope" value="Bacteria"/>
</dbReference>
<feature type="chain" id="PRO_5003617671" evidence="2">
    <location>
        <begin position="21"/>
        <end position="1130"/>
    </location>
</feature>
<keyword evidence="4" id="KW-0378">Hydrolase</keyword>
<dbReference type="Proteomes" id="UP000007599">
    <property type="component" value="Chromosome I"/>
</dbReference>
<evidence type="ECO:0000256" key="1">
    <source>
        <dbReference type="ARBA" id="ARBA00022729"/>
    </source>
</evidence>
<evidence type="ECO:0000313" key="4">
    <source>
        <dbReference type="EMBL" id="CCG52074.1"/>
    </source>
</evidence>
<dbReference type="EMBL" id="HE774682">
    <property type="protein sequence ID" value="CCG52074.1"/>
    <property type="molecule type" value="Genomic_DNA"/>
</dbReference>
<proteinExistence type="predicted"/>
<dbReference type="PANTHER" id="PTHR43739">
    <property type="entry name" value="XYLOGLUCANASE (EUROFUNG)"/>
    <property type="match status" value="1"/>
</dbReference>
<dbReference type="InterPro" id="IPR052025">
    <property type="entry name" value="Xyloglucanase_GH74"/>
</dbReference>
<dbReference type="SUPFAM" id="SSF110296">
    <property type="entry name" value="Oligoxyloglucan reducing end-specific cellobiohydrolase"/>
    <property type="match status" value="2"/>
</dbReference>
<reference evidence="5" key="2">
    <citation type="submission" date="2012-03" db="EMBL/GenBank/DDBJ databases">
        <title>Complete genome sequence of Flavobacterium indicum GPTSA100-9T, isolated from warm spring water.</title>
        <authorList>
            <person name="Barbier P."/>
            <person name="Houel A."/>
            <person name="Loux V."/>
            <person name="Poulain J."/>
            <person name="Bernardet J.-F."/>
            <person name="Touchon M."/>
            <person name="Duchaud E."/>
        </authorList>
    </citation>
    <scope>NUCLEOTIDE SEQUENCE [LARGE SCALE GENOMIC DNA]</scope>
    <source>
        <strain evidence="5">DSM 17447 / CIP 109464 / GPTSA100-9</strain>
    </source>
</reference>
<organism evidence="4 5">
    <name type="scientific">Flavobacterium indicum (strain DSM 17447 / CIP 109464 / GPTSA100-9)</name>
    <dbReference type="NCBI Taxonomy" id="1094466"/>
    <lineage>
        <taxon>Bacteria</taxon>
        <taxon>Pseudomonadati</taxon>
        <taxon>Bacteroidota</taxon>
        <taxon>Flavobacteriia</taxon>
        <taxon>Flavobacteriales</taxon>
        <taxon>Flavobacteriaceae</taxon>
        <taxon>Flavobacterium</taxon>
    </lineage>
</organism>
<dbReference type="OrthoDB" id="9757947at2"/>
<evidence type="ECO:0000259" key="3">
    <source>
        <dbReference type="Pfam" id="PF18962"/>
    </source>
</evidence>
<dbReference type="AlphaFoldDB" id="H8XNF7"/>
<dbReference type="KEGG" id="fin:KQS_00305"/>
<feature type="domain" description="Secretion system C-terminal sorting" evidence="3">
    <location>
        <begin position="1056"/>
        <end position="1128"/>
    </location>
</feature>
<dbReference type="Gene3D" id="2.60.120.260">
    <property type="entry name" value="Galactose-binding domain-like"/>
    <property type="match status" value="1"/>
</dbReference>
<keyword evidence="5" id="KW-1185">Reference proteome</keyword>
<gene>
    <name evidence="4" type="ordered locus">KQS_00305</name>
</gene>
<keyword evidence="1 2" id="KW-0732">Signal</keyword>
<dbReference type="GO" id="GO:0016798">
    <property type="term" value="F:hydrolase activity, acting on glycosyl bonds"/>
    <property type="evidence" value="ECO:0007669"/>
    <property type="project" value="UniProtKB-KW"/>
</dbReference>
<dbReference type="Pfam" id="PF18962">
    <property type="entry name" value="Por_Secre_tail"/>
    <property type="match status" value="1"/>
</dbReference>
<dbReference type="STRING" id="1094466.KQS_00305"/>
<evidence type="ECO:0000256" key="2">
    <source>
        <dbReference type="SAM" id="SignalP"/>
    </source>
</evidence>